<dbReference type="Proteomes" id="UP000663852">
    <property type="component" value="Unassembled WGS sequence"/>
</dbReference>
<keyword evidence="2" id="KW-0732">Signal</keyword>
<name>A0A815A6J6_ADIRI</name>
<dbReference type="EMBL" id="CAJNOJ010000181">
    <property type="protein sequence ID" value="CAF1253215.1"/>
    <property type="molecule type" value="Genomic_DNA"/>
</dbReference>
<feature type="domain" description="Apple" evidence="4">
    <location>
        <begin position="143"/>
        <end position="181"/>
    </location>
</feature>
<dbReference type="Pfam" id="PF14295">
    <property type="entry name" value="PAN_4"/>
    <property type="match status" value="1"/>
</dbReference>
<evidence type="ECO:0000256" key="2">
    <source>
        <dbReference type="SAM" id="SignalP"/>
    </source>
</evidence>
<evidence type="ECO:0000256" key="1">
    <source>
        <dbReference type="SAM" id="MobiDB-lite"/>
    </source>
</evidence>
<evidence type="ECO:0000259" key="3">
    <source>
        <dbReference type="Pfam" id="PF00024"/>
    </source>
</evidence>
<gene>
    <name evidence="5" type="ORF">EDS130_LOCUS28096</name>
</gene>
<accession>A0A815A6J6</accession>
<dbReference type="SUPFAM" id="SSF57414">
    <property type="entry name" value="Hairpin loop containing domain-like"/>
    <property type="match status" value="1"/>
</dbReference>
<comment type="caution">
    <text evidence="5">The sequence shown here is derived from an EMBL/GenBank/DDBJ whole genome shotgun (WGS) entry which is preliminary data.</text>
</comment>
<dbReference type="Gene3D" id="3.50.4.10">
    <property type="entry name" value="Hepatocyte Growth Factor"/>
    <property type="match status" value="1"/>
</dbReference>
<feature type="chain" id="PRO_5032639562" description="Apple domain-containing protein" evidence="2">
    <location>
        <begin position="19"/>
        <end position="205"/>
    </location>
</feature>
<feature type="domain" description="Apple" evidence="3">
    <location>
        <begin position="45"/>
        <end position="82"/>
    </location>
</feature>
<evidence type="ECO:0000313" key="6">
    <source>
        <dbReference type="Proteomes" id="UP000663852"/>
    </source>
</evidence>
<dbReference type="AlphaFoldDB" id="A0A815A6J6"/>
<protein>
    <recommendedName>
        <fullName evidence="3 4">Apple domain-containing protein</fullName>
    </recommendedName>
</protein>
<feature type="compositionally biased region" description="Low complexity" evidence="1">
    <location>
        <begin position="111"/>
        <end position="127"/>
    </location>
</feature>
<dbReference type="InterPro" id="IPR003609">
    <property type="entry name" value="Pan_app"/>
</dbReference>
<evidence type="ECO:0000259" key="4">
    <source>
        <dbReference type="Pfam" id="PF14295"/>
    </source>
</evidence>
<dbReference type="Pfam" id="PF00024">
    <property type="entry name" value="PAN_1"/>
    <property type="match status" value="1"/>
</dbReference>
<proteinExistence type="predicted"/>
<sequence length="205" mass="22596">MTCLSELLLLLFITPLATQNLRTLKLSHLNNTLYTCSDPQCSPSTLVTVYNIRHCQMVCLATTECRTVVFYHSTNQCQLFVDIATYMGTLSIQMDVETMIAIDNRKLSAPTTSKTTSSTTSSTTTTTPDPYACGNMTLLIGYNVPGDDITSEVFNSYTLCCQWCLSYNGCVAFTWGLSGWANSTCFIKNAIPASINDSEFISAHY</sequence>
<organism evidence="5 6">
    <name type="scientific">Adineta ricciae</name>
    <name type="common">Rotifer</name>
    <dbReference type="NCBI Taxonomy" id="249248"/>
    <lineage>
        <taxon>Eukaryota</taxon>
        <taxon>Metazoa</taxon>
        <taxon>Spiralia</taxon>
        <taxon>Gnathifera</taxon>
        <taxon>Rotifera</taxon>
        <taxon>Eurotatoria</taxon>
        <taxon>Bdelloidea</taxon>
        <taxon>Adinetida</taxon>
        <taxon>Adinetidae</taxon>
        <taxon>Adineta</taxon>
    </lineage>
</organism>
<feature type="region of interest" description="Disordered" evidence="1">
    <location>
        <begin position="109"/>
        <end position="128"/>
    </location>
</feature>
<evidence type="ECO:0000313" key="5">
    <source>
        <dbReference type="EMBL" id="CAF1253215.1"/>
    </source>
</evidence>
<reference evidence="5" key="1">
    <citation type="submission" date="2021-02" db="EMBL/GenBank/DDBJ databases">
        <authorList>
            <person name="Nowell W R."/>
        </authorList>
    </citation>
    <scope>NUCLEOTIDE SEQUENCE</scope>
</reference>
<feature type="signal peptide" evidence="2">
    <location>
        <begin position="1"/>
        <end position="18"/>
    </location>
</feature>